<dbReference type="EMBL" id="UGFC01000006">
    <property type="protein sequence ID" value="STM19294.1"/>
    <property type="molecule type" value="Genomic_DNA"/>
</dbReference>
<dbReference type="Proteomes" id="UP000254174">
    <property type="component" value="Unassembled WGS sequence"/>
</dbReference>
<dbReference type="EC" id="6.1.1.9" evidence="1"/>
<reference evidence="1 2" key="1">
    <citation type="submission" date="2018-06" db="EMBL/GenBank/DDBJ databases">
        <authorList>
            <consortium name="Pathogen Informatics"/>
            <person name="Doyle S."/>
        </authorList>
    </citation>
    <scope>NUCLEOTIDE SEQUENCE [LARGE SCALE GENOMIC DNA]</scope>
    <source>
        <strain evidence="1 2">NCTC7922</strain>
    </source>
</reference>
<evidence type="ECO:0000313" key="2">
    <source>
        <dbReference type="Proteomes" id="UP000254174"/>
    </source>
</evidence>
<evidence type="ECO:0000313" key="1">
    <source>
        <dbReference type="EMBL" id="STM19294.1"/>
    </source>
</evidence>
<protein>
    <submittedName>
        <fullName evidence="1">Valine--tRNA ligase</fullName>
        <ecNumber evidence="1">6.1.1.9</ecNumber>
    </submittedName>
</protein>
<accession>A0A377DDZ8</accession>
<gene>
    <name evidence="1" type="primary">valS_3</name>
    <name evidence="1" type="ORF">NCTC7922_05397</name>
</gene>
<name>A0A377DDZ8_ECOLX</name>
<organism evidence="1 2">
    <name type="scientific">Escherichia coli</name>
    <dbReference type="NCBI Taxonomy" id="562"/>
    <lineage>
        <taxon>Bacteria</taxon>
        <taxon>Pseudomonadati</taxon>
        <taxon>Pseudomonadota</taxon>
        <taxon>Gammaproteobacteria</taxon>
        <taxon>Enterobacterales</taxon>
        <taxon>Enterobacteriaceae</taxon>
        <taxon>Escherichia</taxon>
    </lineage>
</organism>
<proteinExistence type="predicted"/>
<dbReference type="AlphaFoldDB" id="A0A377DDZ8"/>
<keyword evidence="1" id="KW-0436">Ligase</keyword>
<dbReference type="GO" id="GO:0004832">
    <property type="term" value="F:valine-tRNA ligase activity"/>
    <property type="evidence" value="ECO:0007669"/>
    <property type="project" value="UniProtKB-EC"/>
</dbReference>
<sequence length="30" mass="3532">MIMMTMHFIKDENGKPQVAVPHRLHDRPDS</sequence>